<dbReference type="EMBL" id="VFPH01000003">
    <property type="protein sequence ID" value="TQM36341.1"/>
    <property type="molecule type" value="Genomic_DNA"/>
</dbReference>
<dbReference type="AlphaFoldDB" id="A0A543FRC9"/>
<organism evidence="2 3">
    <name type="scientific">Pseudonocardia cypriaca</name>
    <dbReference type="NCBI Taxonomy" id="882449"/>
    <lineage>
        <taxon>Bacteria</taxon>
        <taxon>Bacillati</taxon>
        <taxon>Actinomycetota</taxon>
        <taxon>Actinomycetes</taxon>
        <taxon>Pseudonocardiales</taxon>
        <taxon>Pseudonocardiaceae</taxon>
        <taxon>Pseudonocardia</taxon>
    </lineage>
</organism>
<dbReference type="RefSeq" id="WP_142107562.1">
    <property type="nucleotide sequence ID" value="NZ_VFPH01000003.1"/>
</dbReference>
<comment type="caution">
    <text evidence="2">The sequence shown here is derived from an EMBL/GenBank/DDBJ whole genome shotgun (WGS) entry which is preliminary data.</text>
</comment>
<dbReference type="SUPFAM" id="SSF53271">
    <property type="entry name" value="PRTase-like"/>
    <property type="match status" value="1"/>
</dbReference>
<keyword evidence="2" id="KW-0328">Glycosyltransferase</keyword>
<sequence length="198" mass="20796">MRDPLDLQDGVLAMMSARTGHFPLESGHHGELWLELDALFWTPAALEPFAHRLAELIRPHEPDVVCGPLVGGAFLAQLVAARLGVRFCHTERTSTGDGLYAATYRLPDALTARLAGLRVAVVDDVVNAGSAVRATLAALGQADARPVALGALLALGSTPAAVAASAGLPLESVATRDNEIWEPEHCPRCANGEALQTP</sequence>
<dbReference type="InterPro" id="IPR000836">
    <property type="entry name" value="PRTase_dom"/>
</dbReference>
<dbReference type="CDD" id="cd06223">
    <property type="entry name" value="PRTases_typeI"/>
    <property type="match status" value="1"/>
</dbReference>
<keyword evidence="2" id="KW-0808">Transferase</keyword>
<dbReference type="Gene3D" id="3.40.50.2020">
    <property type="match status" value="1"/>
</dbReference>
<evidence type="ECO:0000313" key="2">
    <source>
        <dbReference type="EMBL" id="TQM36341.1"/>
    </source>
</evidence>
<protein>
    <submittedName>
        <fullName evidence="2">Orotate phosphoribosyltransferase</fullName>
    </submittedName>
</protein>
<dbReference type="InterPro" id="IPR029057">
    <property type="entry name" value="PRTase-like"/>
</dbReference>
<dbReference type="Proteomes" id="UP000319818">
    <property type="component" value="Unassembled WGS sequence"/>
</dbReference>
<feature type="domain" description="Phosphoribosyltransferase" evidence="1">
    <location>
        <begin position="50"/>
        <end position="158"/>
    </location>
</feature>
<gene>
    <name evidence="2" type="ORF">FB388_7799</name>
</gene>
<name>A0A543FRC9_9PSEU</name>
<dbReference type="Pfam" id="PF00156">
    <property type="entry name" value="Pribosyltran"/>
    <property type="match status" value="1"/>
</dbReference>
<keyword evidence="3" id="KW-1185">Reference proteome</keyword>
<dbReference type="OrthoDB" id="9783570at2"/>
<evidence type="ECO:0000259" key="1">
    <source>
        <dbReference type="Pfam" id="PF00156"/>
    </source>
</evidence>
<proteinExistence type="predicted"/>
<dbReference type="GO" id="GO:0016757">
    <property type="term" value="F:glycosyltransferase activity"/>
    <property type="evidence" value="ECO:0007669"/>
    <property type="project" value="UniProtKB-KW"/>
</dbReference>
<evidence type="ECO:0000313" key="3">
    <source>
        <dbReference type="Proteomes" id="UP000319818"/>
    </source>
</evidence>
<accession>A0A543FRC9</accession>
<reference evidence="2 3" key="1">
    <citation type="submission" date="2019-06" db="EMBL/GenBank/DDBJ databases">
        <title>Sequencing the genomes of 1000 actinobacteria strains.</title>
        <authorList>
            <person name="Klenk H.-P."/>
        </authorList>
    </citation>
    <scope>NUCLEOTIDE SEQUENCE [LARGE SCALE GENOMIC DNA]</scope>
    <source>
        <strain evidence="2 3">DSM 45511</strain>
    </source>
</reference>